<reference evidence="2" key="1">
    <citation type="journal article" date="2019" name="Int. J. Syst. Evol. Microbiol.">
        <title>The Global Catalogue of Microorganisms (GCM) 10K type strain sequencing project: providing services to taxonomists for standard genome sequencing and annotation.</title>
        <authorList>
            <consortium name="The Broad Institute Genomics Platform"/>
            <consortium name="The Broad Institute Genome Sequencing Center for Infectious Disease"/>
            <person name="Wu L."/>
            <person name="Ma J."/>
        </authorList>
    </citation>
    <scope>NUCLEOTIDE SEQUENCE [LARGE SCALE GENOMIC DNA]</scope>
    <source>
        <strain evidence="2">KCTC 52490</strain>
    </source>
</reference>
<evidence type="ECO:0008006" key="3">
    <source>
        <dbReference type="Google" id="ProtNLM"/>
    </source>
</evidence>
<gene>
    <name evidence="1" type="ORF">ACFS25_14905</name>
</gene>
<comment type="caution">
    <text evidence="1">The sequence shown here is derived from an EMBL/GenBank/DDBJ whole genome shotgun (WGS) entry which is preliminary data.</text>
</comment>
<proteinExistence type="predicted"/>
<dbReference type="RefSeq" id="WP_381502317.1">
    <property type="nucleotide sequence ID" value="NZ_JBHUOM010000012.1"/>
</dbReference>
<evidence type="ECO:0000313" key="2">
    <source>
        <dbReference type="Proteomes" id="UP001597512"/>
    </source>
</evidence>
<sequence>MDNETVKQDLYQAISEFLTLEPTADNETIETLFTTIKVFADELPVYPNPQTQAQVEAYNLAHSQSEADLIYFSAGEGSTSSGSIGERNSTLERLQARATEIERLLRADS</sequence>
<protein>
    <recommendedName>
        <fullName evidence="3">Colicin D immunity protein domain-containing protein</fullName>
    </recommendedName>
</protein>
<accession>A0ABW6AHV9</accession>
<dbReference type="Proteomes" id="UP001597512">
    <property type="component" value="Unassembled WGS sequence"/>
</dbReference>
<organism evidence="1 2">
    <name type="scientific">Spirosoma flavum</name>
    <dbReference type="NCBI Taxonomy" id="2048557"/>
    <lineage>
        <taxon>Bacteria</taxon>
        <taxon>Pseudomonadati</taxon>
        <taxon>Bacteroidota</taxon>
        <taxon>Cytophagia</taxon>
        <taxon>Cytophagales</taxon>
        <taxon>Cytophagaceae</taxon>
        <taxon>Spirosoma</taxon>
    </lineage>
</organism>
<keyword evidence="2" id="KW-1185">Reference proteome</keyword>
<dbReference type="EMBL" id="JBHUOM010000012">
    <property type="protein sequence ID" value="MFD2935079.1"/>
    <property type="molecule type" value="Genomic_DNA"/>
</dbReference>
<name>A0ABW6AHV9_9BACT</name>
<evidence type="ECO:0000313" key="1">
    <source>
        <dbReference type="EMBL" id="MFD2935079.1"/>
    </source>
</evidence>